<feature type="compositionally biased region" description="Basic and acidic residues" evidence="6">
    <location>
        <begin position="417"/>
        <end position="446"/>
    </location>
</feature>
<dbReference type="AlphaFoldDB" id="V4NJI6"/>
<evidence type="ECO:0000313" key="8">
    <source>
        <dbReference type="EMBL" id="ESQ46461.1"/>
    </source>
</evidence>
<evidence type="ECO:0000313" key="9">
    <source>
        <dbReference type="Proteomes" id="UP000030689"/>
    </source>
</evidence>
<evidence type="ECO:0000259" key="7">
    <source>
        <dbReference type="PROSITE" id="PS50863"/>
    </source>
</evidence>
<dbReference type="OMA" id="FKMELIS"/>
<keyword evidence="5" id="KW-0539">Nucleus</keyword>
<dbReference type="InterPro" id="IPR039218">
    <property type="entry name" value="REM_fam"/>
</dbReference>
<reference evidence="8 9" key="1">
    <citation type="journal article" date="2013" name="Front. Plant Sci.">
        <title>The Reference Genome of the Halophytic Plant Eutrema salsugineum.</title>
        <authorList>
            <person name="Yang R."/>
            <person name="Jarvis D.E."/>
            <person name="Chen H."/>
            <person name="Beilstein M.A."/>
            <person name="Grimwood J."/>
            <person name="Jenkins J."/>
            <person name="Shu S."/>
            <person name="Prochnik S."/>
            <person name="Xin M."/>
            <person name="Ma C."/>
            <person name="Schmutz J."/>
            <person name="Wing R.A."/>
            <person name="Mitchell-Olds T."/>
            <person name="Schumaker K.S."/>
            <person name="Wang X."/>
        </authorList>
    </citation>
    <scope>NUCLEOTIDE SEQUENCE [LARGE SCALE GENOMIC DNA]</scope>
</reference>
<feature type="domain" description="TF-B3" evidence="7">
    <location>
        <begin position="941"/>
        <end position="1036"/>
    </location>
</feature>
<dbReference type="PANTHER" id="PTHR31674:SF93">
    <property type="entry name" value="B3 DOMAIN-CONTAINING PROTEIN REM13"/>
    <property type="match status" value="1"/>
</dbReference>
<dbReference type="InterPro" id="IPR015300">
    <property type="entry name" value="DNA-bd_pseudobarrel_sf"/>
</dbReference>
<feature type="region of interest" description="Disordered" evidence="6">
    <location>
        <begin position="417"/>
        <end position="453"/>
    </location>
</feature>
<feature type="domain" description="TF-B3" evidence="7">
    <location>
        <begin position="819"/>
        <end position="914"/>
    </location>
</feature>
<dbReference type="GO" id="GO:0005634">
    <property type="term" value="C:nucleus"/>
    <property type="evidence" value="ECO:0007669"/>
    <property type="project" value="UniProtKB-SubCell"/>
</dbReference>
<evidence type="ECO:0000256" key="3">
    <source>
        <dbReference type="ARBA" id="ARBA00023125"/>
    </source>
</evidence>
<feature type="domain" description="TF-B3" evidence="7">
    <location>
        <begin position="303"/>
        <end position="396"/>
    </location>
</feature>
<dbReference type="Pfam" id="PF02362">
    <property type="entry name" value="B3"/>
    <property type="match status" value="6"/>
</dbReference>
<dbReference type="SMART" id="SM01019">
    <property type="entry name" value="B3"/>
    <property type="match status" value="7"/>
</dbReference>
<feature type="region of interest" description="Disordered" evidence="6">
    <location>
        <begin position="106"/>
        <end position="134"/>
    </location>
</feature>
<keyword evidence="3" id="KW-0238">DNA-binding</keyword>
<feature type="compositionally biased region" description="Polar residues" evidence="6">
    <location>
        <begin position="608"/>
        <end position="617"/>
    </location>
</feature>
<evidence type="ECO:0000256" key="6">
    <source>
        <dbReference type="SAM" id="MobiDB-lite"/>
    </source>
</evidence>
<proteinExistence type="predicted"/>
<feature type="region of interest" description="Disordered" evidence="6">
    <location>
        <begin position="717"/>
        <end position="783"/>
    </location>
</feature>
<gene>
    <name evidence="8" type="ORF">EUTSA_v10000028mg</name>
</gene>
<dbReference type="Gramene" id="ESQ46461">
    <property type="protein sequence ID" value="ESQ46461"/>
    <property type="gene ID" value="EUTSA_v10000028mg"/>
</dbReference>
<evidence type="ECO:0000256" key="1">
    <source>
        <dbReference type="ARBA" id="ARBA00004123"/>
    </source>
</evidence>
<feature type="region of interest" description="Disordered" evidence="6">
    <location>
        <begin position="558"/>
        <end position="617"/>
    </location>
</feature>
<evidence type="ECO:0000256" key="4">
    <source>
        <dbReference type="ARBA" id="ARBA00023163"/>
    </source>
</evidence>
<comment type="subcellular location">
    <subcellularLocation>
        <location evidence="1">Nucleus</location>
    </subcellularLocation>
</comment>
<dbReference type="InterPro" id="IPR003340">
    <property type="entry name" value="B3_DNA-bd"/>
</dbReference>
<dbReference type="Gene3D" id="2.40.330.10">
    <property type="entry name" value="DNA-binding pseudobarrel domain"/>
    <property type="match status" value="7"/>
</dbReference>
<dbReference type="EMBL" id="KI517426">
    <property type="protein sequence ID" value="ESQ46461.1"/>
    <property type="molecule type" value="Genomic_DNA"/>
</dbReference>
<sequence>MIPVDFFSMYVEGKRSVEKTTAELKSDSSDITWRAKMTGRRLSDGWEEFAVANNFRTGDVVLVRYEGDLVFHVSDLGPNCCDVTFPSNKDQNNNNCDFLLKKHKHPRTDVGDDEEVPKKKKVKKKNSVDETEADSSSLDNSCFVANVTASNLCTDTLYLPQHFTSSNGITIKCRKIVLIDGGERSWALDLMLDETSDTFYISRGWRRFCEENGKKAGGFFTFKLVGNGETPVLSFSPTESIDNRRPRDCSEATGRVSLSTELSNKEADIEGERNEDECRILETEKKKRRVLSYASYSPCRKRFVTFTLPPDYDRIRRLTLPKPFVMENGINKGGEIYLLGKDGRKWPTSLLLDKTGQMRWRKGWKEFVKGNGLESGFTLKLIWEGTTPVFSLCSAESASDREEKEFSKAVEKQSIFKDPSKKDKIGKDENKKEERRSMERGKDHLRGRNSTASSQDQFLSFTITPYSVEKCILPLPRKFTRENGINKPRMITLLGKDGIKQQTKLLFSKGKKAALGNGWKSFVKANGLKIGDSFTLKLIWEETTPMLSLCHGECSIDRGESSETDQKNSLPIEPSSCEKLSKDENSKVENKETMSMEREKNHLRGRESTPSSQKQSVTLTMTPYSVKKCILRLPKAFTRENDINKHAMIILLGKDGIKHQTKLLWDKGTGIMTLGKGWMDFAKANGLKTGNSFTLKLTWEDTTPVLSLCHAECSMDRGSGGECSETDQKKSLPIEPSSCEKISKDENSKEKNNNEANKKEETMSMEREKNHLRGRDSTPSTQKQLMTLTITPSSYSKCKLVSLSNNSCFRIQMISFFSCTLIGIIRILLSNLFQTLPAQFARENSLNKPGMIDLLGKDGKKWMVNLVQDGDGRMNLGNDWKEFAKANDLKTGESFKMELISEDGTRMLKLVHSNPNSSKANEKESTEPRSRDSSSAIQNRTLTLTLTPEDVRACILHLPSQFMKANGINKLGEITILGENKVEWSAYLLSIRDGTVALENGWDEFCKANGVKLGESFTLEFVYELNTSIVLKFCSR</sequence>
<dbReference type="GO" id="GO:0003677">
    <property type="term" value="F:DNA binding"/>
    <property type="evidence" value="ECO:0007669"/>
    <property type="project" value="UniProtKB-KW"/>
</dbReference>
<protein>
    <recommendedName>
        <fullName evidence="7">TF-B3 domain-containing protein</fullName>
    </recommendedName>
</protein>
<dbReference type="CDD" id="cd10017">
    <property type="entry name" value="B3_DNA"/>
    <property type="match status" value="7"/>
</dbReference>
<evidence type="ECO:0000256" key="5">
    <source>
        <dbReference type="ARBA" id="ARBA00023242"/>
    </source>
</evidence>
<feature type="region of interest" description="Disordered" evidence="6">
    <location>
        <begin position="911"/>
        <end position="939"/>
    </location>
</feature>
<accession>V4NJI6</accession>
<feature type="compositionally biased region" description="Basic and acidic residues" evidence="6">
    <location>
        <begin position="741"/>
        <end position="776"/>
    </location>
</feature>
<organism evidence="8 9">
    <name type="scientific">Eutrema salsugineum</name>
    <name type="common">Saltwater cress</name>
    <name type="synonym">Sisymbrium salsugineum</name>
    <dbReference type="NCBI Taxonomy" id="72664"/>
    <lineage>
        <taxon>Eukaryota</taxon>
        <taxon>Viridiplantae</taxon>
        <taxon>Streptophyta</taxon>
        <taxon>Embryophyta</taxon>
        <taxon>Tracheophyta</taxon>
        <taxon>Spermatophyta</taxon>
        <taxon>Magnoliopsida</taxon>
        <taxon>eudicotyledons</taxon>
        <taxon>Gunneridae</taxon>
        <taxon>Pentapetalae</taxon>
        <taxon>rosids</taxon>
        <taxon>malvids</taxon>
        <taxon>Brassicales</taxon>
        <taxon>Brassicaceae</taxon>
        <taxon>Eutremeae</taxon>
        <taxon>Eutrema</taxon>
    </lineage>
</organism>
<feature type="compositionally biased region" description="Basic and acidic residues" evidence="6">
    <location>
        <begin position="920"/>
        <end position="932"/>
    </location>
</feature>
<name>V4NJI6_EUTSA</name>
<keyword evidence="9" id="KW-1185">Reference proteome</keyword>
<dbReference type="KEGG" id="eus:EUTSA_v10000028mg"/>
<dbReference type="PANTHER" id="PTHR31674">
    <property type="entry name" value="B3 DOMAIN-CONTAINING PROTEIN REM-LIKE 3-RELATED"/>
    <property type="match status" value="1"/>
</dbReference>
<dbReference type="Proteomes" id="UP000030689">
    <property type="component" value="Unassembled WGS sequence"/>
</dbReference>
<dbReference type="SUPFAM" id="SSF101936">
    <property type="entry name" value="DNA-binding pseudobarrel domain"/>
    <property type="match status" value="7"/>
</dbReference>
<evidence type="ECO:0000256" key="2">
    <source>
        <dbReference type="ARBA" id="ARBA00023015"/>
    </source>
</evidence>
<dbReference type="PROSITE" id="PS50863">
    <property type="entry name" value="B3"/>
    <property type="match status" value="7"/>
</dbReference>
<feature type="domain" description="TF-B3" evidence="7">
    <location>
        <begin position="616"/>
        <end position="712"/>
    </location>
</feature>
<feature type="compositionally biased region" description="Basic and acidic residues" evidence="6">
    <location>
        <begin position="579"/>
        <end position="607"/>
    </location>
</feature>
<feature type="domain" description="TF-B3" evidence="7">
    <location>
        <begin position="1"/>
        <end position="79"/>
    </location>
</feature>
<keyword evidence="2" id="KW-0805">Transcription regulation</keyword>
<feature type="domain" description="TF-B3" evidence="7">
    <location>
        <begin position="458"/>
        <end position="553"/>
    </location>
</feature>
<keyword evidence="4" id="KW-0804">Transcription</keyword>
<dbReference type="STRING" id="72664.V4NJI6"/>
<feature type="domain" description="TF-B3" evidence="7">
    <location>
        <begin position="142"/>
        <end position="238"/>
    </location>
</feature>